<evidence type="ECO:0000259" key="1">
    <source>
        <dbReference type="Pfam" id="PF14393"/>
    </source>
</evidence>
<dbReference type="InterPro" id="IPR025536">
    <property type="entry name" value="DUF4422"/>
</dbReference>
<gene>
    <name evidence="2" type="ORF">F4V45_03015</name>
</gene>
<comment type="caution">
    <text evidence="2">The sequence shown here is derived from an EMBL/GenBank/DDBJ whole genome shotgun (WGS) entry which is preliminary data.</text>
</comment>
<evidence type="ECO:0000313" key="3">
    <source>
        <dbReference type="Proteomes" id="UP000323707"/>
    </source>
</evidence>
<name>A0A5M9QRJ6_9HELI</name>
<dbReference type="Pfam" id="PF14393">
    <property type="entry name" value="DUF4422"/>
    <property type="match status" value="1"/>
</dbReference>
<accession>A0A5M9QRJ6</accession>
<proteinExistence type="predicted"/>
<feature type="domain" description="DUF4422" evidence="1">
    <location>
        <begin position="1"/>
        <end position="24"/>
    </location>
</feature>
<protein>
    <submittedName>
        <fullName evidence="2">DUF4422 domain-containing protein</fullName>
    </submittedName>
</protein>
<dbReference type="AlphaFoldDB" id="A0A5M9QRJ6"/>
<dbReference type="Proteomes" id="UP000323707">
    <property type="component" value="Unassembled WGS sequence"/>
</dbReference>
<organism evidence="2 3">
    <name type="scientific">Helicobacter canis</name>
    <dbReference type="NCBI Taxonomy" id="29419"/>
    <lineage>
        <taxon>Bacteria</taxon>
        <taxon>Pseudomonadati</taxon>
        <taxon>Campylobacterota</taxon>
        <taxon>Epsilonproteobacteria</taxon>
        <taxon>Campylobacterales</taxon>
        <taxon>Helicobacteraceae</taxon>
        <taxon>Helicobacter</taxon>
    </lineage>
</organism>
<sequence length="24" mass="2660">MLLDSSGDNISHLNANFCELTAMY</sequence>
<feature type="non-terminal residue" evidence="2">
    <location>
        <position position="24"/>
    </location>
</feature>
<reference evidence="2 3" key="1">
    <citation type="submission" date="2019-09" db="EMBL/GenBank/DDBJ databases">
        <title>Draft genome sequence of various Type strains from the CCUG.</title>
        <authorList>
            <person name="Pineiro-Iglesias B."/>
            <person name="Tunovic T."/>
            <person name="Unosson C."/>
            <person name="Inganas E."/>
            <person name="Ohlen M."/>
            <person name="Cardew S."/>
            <person name="Jensie-Markopoulos S."/>
            <person name="Salva-Serra F."/>
            <person name="Jaen-Luchoro D."/>
            <person name="Karlsson R."/>
            <person name="Svensson-Stadler L."/>
            <person name="Chun J."/>
            <person name="Moore E."/>
        </authorList>
    </citation>
    <scope>NUCLEOTIDE SEQUENCE [LARGE SCALE GENOMIC DNA]</scope>
    <source>
        <strain evidence="2 3">CCUG 32756T</strain>
    </source>
</reference>
<dbReference type="EMBL" id="VXKE01000008">
    <property type="protein sequence ID" value="KAA8710352.1"/>
    <property type="molecule type" value="Genomic_DNA"/>
</dbReference>
<evidence type="ECO:0000313" key="2">
    <source>
        <dbReference type="EMBL" id="KAA8710352.1"/>
    </source>
</evidence>